<dbReference type="InterPro" id="IPR000600">
    <property type="entry name" value="ROK"/>
</dbReference>
<reference evidence="3" key="1">
    <citation type="journal article" date="2019" name="Int. J. Syst. Evol. Microbiol.">
        <title>The Global Catalogue of Microorganisms (GCM) 10K type strain sequencing project: providing services to taxonomists for standard genome sequencing and annotation.</title>
        <authorList>
            <consortium name="The Broad Institute Genomics Platform"/>
            <consortium name="The Broad Institute Genome Sequencing Center for Infectious Disease"/>
            <person name="Wu L."/>
            <person name="Ma J."/>
        </authorList>
    </citation>
    <scope>NUCLEOTIDE SEQUENCE [LARGE SCALE GENOMIC DNA]</scope>
    <source>
        <strain evidence="3">KCTC 23984</strain>
    </source>
</reference>
<proteinExistence type="inferred from homology"/>
<dbReference type="Pfam" id="PF00480">
    <property type="entry name" value="ROK"/>
    <property type="match status" value="2"/>
</dbReference>
<evidence type="ECO:0000256" key="1">
    <source>
        <dbReference type="ARBA" id="ARBA00006479"/>
    </source>
</evidence>
<accession>A0ABW6BUT3</accession>
<protein>
    <submittedName>
        <fullName evidence="2">ROK family protein</fullName>
    </submittedName>
</protein>
<keyword evidence="3" id="KW-1185">Reference proteome</keyword>
<dbReference type="SUPFAM" id="SSF53067">
    <property type="entry name" value="Actin-like ATPase domain"/>
    <property type="match status" value="1"/>
</dbReference>
<dbReference type="InterPro" id="IPR043129">
    <property type="entry name" value="ATPase_NBD"/>
</dbReference>
<organism evidence="2 3">
    <name type="scientific">Pontibacter toksunensis</name>
    <dbReference type="NCBI Taxonomy" id="1332631"/>
    <lineage>
        <taxon>Bacteria</taxon>
        <taxon>Pseudomonadati</taxon>
        <taxon>Bacteroidota</taxon>
        <taxon>Cytophagia</taxon>
        <taxon>Cytophagales</taxon>
        <taxon>Hymenobacteraceae</taxon>
        <taxon>Pontibacter</taxon>
    </lineage>
</organism>
<evidence type="ECO:0000313" key="2">
    <source>
        <dbReference type="EMBL" id="MFD3001529.1"/>
    </source>
</evidence>
<evidence type="ECO:0000313" key="3">
    <source>
        <dbReference type="Proteomes" id="UP001597641"/>
    </source>
</evidence>
<dbReference type="Gene3D" id="3.30.420.40">
    <property type="match status" value="2"/>
</dbReference>
<comment type="caution">
    <text evidence="2">The sequence shown here is derived from an EMBL/GenBank/DDBJ whole genome shotgun (WGS) entry which is preliminary data.</text>
</comment>
<name>A0ABW6BUT3_9BACT</name>
<dbReference type="EMBL" id="JBHUOX010000010">
    <property type="protein sequence ID" value="MFD3001529.1"/>
    <property type="molecule type" value="Genomic_DNA"/>
</dbReference>
<dbReference type="PANTHER" id="PTHR18964:SF149">
    <property type="entry name" value="BIFUNCTIONAL UDP-N-ACETYLGLUCOSAMINE 2-EPIMERASE_N-ACETYLMANNOSAMINE KINASE"/>
    <property type="match status" value="1"/>
</dbReference>
<dbReference type="CDD" id="cd23763">
    <property type="entry name" value="ASKHA_ATPase_ROK"/>
    <property type="match status" value="1"/>
</dbReference>
<dbReference type="PANTHER" id="PTHR18964">
    <property type="entry name" value="ROK (REPRESSOR, ORF, KINASE) FAMILY"/>
    <property type="match status" value="1"/>
</dbReference>
<gene>
    <name evidence="2" type="ORF">ACFS7Z_14255</name>
</gene>
<sequence>MAVHKTVGVDIGGTHITAALVDLEKSTLIADTLTREDVDAKGDIAAIIRSWAQGIKHAAGGGKAESVKIGIAMPGPFDYAAGISLMQNQDKYDALYGQNIKVLLADALQISPDQLQFTNDAACFLQGEAFGGAAIGASRAIGLTLGTGLGSAFFRDGMAEDAALWRAPFKDGIAEDYLSARWFLKRYLLLTGREASNVKSLVELLSSDAQVQTVLNEFGRHLAEFLLPYIDSENPEVIVIGGNIAQALHLFQPALQQTLVSEGSNVPVKQAVLGEEAALIGAASVWK</sequence>
<comment type="similarity">
    <text evidence="1">Belongs to the ROK (NagC/XylR) family.</text>
</comment>
<dbReference type="RefSeq" id="WP_377485718.1">
    <property type="nucleotide sequence ID" value="NZ_JBHUOX010000010.1"/>
</dbReference>
<dbReference type="Proteomes" id="UP001597641">
    <property type="component" value="Unassembled WGS sequence"/>
</dbReference>